<dbReference type="SMART" id="SM00439">
    <property type="entry name" value="BAH"/>
    <property type="match status" value="1"/>
</dbReference>
<accession>A0A7J0HE74</accession>
<feature type="compositionally biased region" description="Basic and acidic residues" evidence="1">
    <location>
        <begin position="363"/>
        <end position="375"/>
    </location>
</feature>
<feature type="compositionally biased region" description="Polar residues" evidence="1">
    <location>
        <begin position="336"/>
        <end position="348"/>
    </location>
</feature>
<dbReference type="Proteomes" id="UP000585474">
    <property type="component" value="Unassembled WGS sequence"/>
</dbReference>
<dbReference type="InterPro" id="IPR008395">
    <property type="entry name" value="Agenet-like_dom"/>
</dbReference>
<evidence type="ECO:0000256" key="1">
    <source>
        <dbReference type="SAM" id="MobiDB-lite"/>
    </source>
</evidence>
<dbReference type="PROSITE" id="PS51038">
    <property type="entry name" value="BAH"/>
    <property type="match status" value="1"/>
</dbReference>
<dbReference type="Pfam" id="PF05641">
    <property type="entry name" value="Agenet"/>
    <property type="match status" value="1"/>
</dbReference>
<evidence type="ECO:0000313" key="4">
    <source>
        <dbReference type="Proteomes" id="UP000585474"/>
    </source>
</evidence>
<evidence type="ECO:0000313" key="3">
    <source>
        <dbReference type="EMBL" id="GFZ21427.1"/>
    </source>
</evidence>
<protein>
    <submittedName>
        <fullName evidence="3">Agenet and bromo-adjacent homology (BAH) domain-containing protein</fullName>
    </submittedName>
</protein>
<keyword evidence="4" id="KW-1185">Reference proteome</keyword>
<feature type="compositionally biased region" description="Basic and acidic residues" evidence="1">
    <location>
        <begin position="312"/>
        <end position="327"/>
    </location>
</feature>
<dbReference type="OrthoDB" id="1883212at2759"/>
<reference evidence="3 4" key="1">
    <citation type="submission" date="2019-07" db="EMBL/GenBank/DDBJ databases">
        <title>De Novo Assembly of kiwifruit Actinidia rufa.</title>
        <authorList>
            <person name="Sugita-Konishi S."/>
            <person name="Sato K."/>
            <person name="Mori E."/>
            <person name="Abe Y."/>
            <person name="Kisaki G."/>
            <person name="Hamano K."/>
            <person name="Suezawa K."/>
            <person name="Otani M."/>
            <person name="Fukuda T."/>
            <person name="Manabe T."/>
            <person name="Gomi K."/>
            <person name="Tabuchi M."/>
            <person name="Akimitsu K."/>
            <person name="Kataoka I."/>
        </authorList>
    </citation>
    <scope>NUCLEOTIDE SEQUENCE [LARGE SCALE GENOMIC DNA]</scope>
    <source>
        <strain evidence="4">cv. Fuchu</strain>
    </source>
</reference>
<comment type="caution">
    <text evidence="3">The sequence shown here is derived from an EMBL/GenBank/DDBJ whole genome shotgun (WGS) entry which is preliminary data.</text>
</comment>
<dbReference type="Pfam" id="PF01426">
    <property type="entry name" value="BAH"/>
    <property type="match status" value="1"/>
</dbReference>
<organism evidence="3 4">
    <name type="scientific">Actinidia rufa</name>
    <dbReference type="NCBI Taxonomy" id="165716"/>
    <lineage>
        <taxon>Eukaryota</taxon>
        <taxon>Viridiplantae</taxon>
        <taxon>Streptophyta</taxon>
        <taxon>Embryophyta</taxon>
        <taxon>Tracheophyta</taxon>
        <taxon>Spermatophyta</taxon>
        <taxon>Magnoliopsida</taxon>
        <taxon>eudicotyledons</taxon>
        <taxon>Gunneridae</taxon>
        <taxon>Pentapetalae</taxon>
        <taxon>asterids</taxon>
        <taxon>Ericales</taxon>
        <taxon>Actinidiaceae</taxon>
        <taxon>Actinidia</taxon>
    </lineage>
</organism>
<dbReference type="Gene3D" id="2.30.30.490">
    <property type="match status" value="1"/>
</dbReference>
<dbReference type="InterPro" id="IPR001025">
    <property type="entry name" value="BAH_dom"/>
</dbReference>
<evidence type="ECO:0000259" key="2">
    <source>
        <dbReference type="PROSITE" id="PS51038"/>
    </source>
</evidence>
<feature type="domain" description="BAH" evidence="2">
    <location>
        <begin position="21"/>
        <end position="140"/>
    </location>
</feature>
<dbReference type="AlphaFoldDB" id="A0A7J0HE74"/>
<feature type="region of interest" description="Disordered" evidence="1">
    <location>
        <begin position="301"/>
        <end position="375"/>
    </location>
</feature>
<proteinExistence type="predicted"/>
<gene>
    <name evidence="3" type="ORF">Acr_29g0005890</name>
</gene>
<name>A0A7J0HE74_9ERIC</name>
<dbReference type="EMBL" id="BJWL01000029">
    <property type="protein sequence ID" value="GFZ21427.1"/>
    <property type="molecule type" value="Genomic_DNA"/>
</dbReference>
<dbReference type="InterPro" id="IPR043151">
    <property type="entry name" value="BAH_sf"/>
</dbReference>
<dbReference type="GO" id="GO:0003682">
    <property type="term" value="F:chromatin binding"/>
    <property type="evidence" value="ECO:0007669"/>
    <property type="project" value="InterPro"/>
</dbReference>
<sequence length="387" mass="43814">MTGSPKNGPTTEANGEQTHMPNYKVQSFVFVMAEKENHYLAYVEDMYEDRKGQEKVKVRWFHRNQEIKGVVAVRNPHPKEVFITPYAQVISVECVDGPAIVLTPEDYEKCLVVVPNALLSRVHLCHRQFKSNRVKPFKLSKLLGYFDQPIFSHLDPDFIGDEEFSPGDGVKVGTKRTRSGRGHLMFTYEPSYQNLKYDFLSRRLTSHRQAECELWHSRIFKVGEKIELLCQDSGIRGCWFRCTVVQVNHDILSAISALICSDTRVSITSSTVVKEPESNDVPMSCHEVPTTTKLDKVEEEKLEVDDSAPLDDISRDMDRVNDEKQSVVEDGDDSNHVNGSAEKSSSEYACNGNDNVEDNNDVGDGHKLEEFETDGQKCEAEMLEVVA</sequence>